<evidence type="ECO:0000313" key="6">
    <source>
        <dbReference type="EMBL" id="MDL2402183.1"/>
    </source>
</evidence>
<dbReference type="InterPro" id="IPR036995">
    <property type="entry name" value="MPG_sf"/>
</dbReference>
<keyword evidence="7" id="KW-1185">Reference proteome</keyword>
<dbReference type="Gene3D" id="3.10.300.10">
    <property type="entry name" value="Methylpurine-DNA glycosylase (MPG)"/>
    <property type="match status" value="1"/>
</dbReference>
<dbReference type="Proteomes" id="UP001172645">
    <property type="component" value="Unassembled WGS sequence"/>
</dbReference>
<dbReference type="EMBL" id="JARFYM010000026">
    <property type="protein sequence ID" value="MDL2402183.1"/>
    <property type="molecule type" value="Genomic_DNA"/>
</dbReference>
<protein>
    <recommendedName>
        <fullName evidence="5">Putative 3-methyladenine DNA glycosylase</fullName>
        <ecNumber evidence="5">3.2.2.-</ecNumber>
    </recommendedName>
</protein>
<evidence type="ECO:0000256" key="3">
    <source>
        <dbReference type="ARBA" id="ARBA00022801"/>
    </source>
</evidence>
<evidence type="ECO:0000256" key="4">
    <source>
        <dbReference type="ARBA" id="ARBA00023204"/>
    </source>
</evidence>
<comment type="similarity">
    <text evidence="1 5">Belongs to the DNA glycosylase MPG family.</text>
</comment>
<organism evidence="6 7">
    <name type="scientific">Rhizobium mayense</name>
    <dbReference type="NCBI Taxonomy" id="1312184"/>
    <lineage>
        <taxon>Bacteria</taxon>
        <taxon>Pseudomonadati</taxon>
        <taxon>Pseudomonadota</taxon>
        <taxon>Alphaproteobacteria</taxon>
        <taxon>Hyphomicrobiales</taxon>
        <taxon>Rhizobiaceae</taxon>
        <taxon>Rhizobium/Agrobacterium group</taxon>
        <taxon>Rhizobium</taxon>
    </lineage>
</organism>
<evidence type="ECO:0000256" key="1">
    <source>
        <dbReference type="ARBA" id="ARBA00009232"/>
    </source>
</evidence>
<keyword evidence="6" id="KW-0326">Glycosidase</keyword>
<dbReference type="RefSeq" id="WP_285871539.1">
    <property type="nucleotide sequence ID" value="NZ_JARFYM010000026.1"/>
</dbReference>
<dbReference type="EC" id="3.2.2.-" evidence="5"/>
<keyword evidence="3 5" id="KW-0378">Hydrolase</keyword>
<dbReference type="InterPro" id="IPR003180">
    <property type="entry name" value="MPG"/>
</dbReference>
<keyword evidence="4 5" id="KW-0234">DNA repair</keyword>
<dbReference type="Pfam" id="PF02245">
    <property type="entry name" value="Pur_DNA_glyco"/>
    <property type="match status" value="1"/>
</dbReference>
<comment type="caution">
    <text evidence="6">The sequence shown here is derived from an EMBL/GenBank/DDBJ whole genome shotgun (WGS) entry which is preliminary data.</text>
</comment>
<evidence type="ECO:0000256" key="2">
    <source>
        <dbReference type="ARBA" id="ARBA00022763"/>
    </source>
</evidence>
<evidence type="ECO:0000256" key="5">
    <source>
        <dbReference type="HAMAP-Rule" id="MF_00527"/>
    </source>
</evidence>
<evidence type="ECO:0000313" key="7">
    <source>
        <dbReference type="Proteomes" id="UP001172645"/>
    </source>
</evidence>
<dbReference type="NCBIfam" id="TIGR00567">
    <property type="entry name" value="3mg"/>
    <property type="match status" value="1"/>
</dbReference>
<proteinExistence type="inferred from homology"/>
<dbReference type="InterPro" id="IPR011034">
    <property type="entry name" value="Formyl_transferase-like_C_sf"/>
</dbReference>
<dbReference type="NCBIfam" id="NF002003">
    <property type="entry name" value="PRK00802.1-3"/>
    <property type="match status" value="1"/>
</dbReference>
<name>A0ABT7K2H4_9HYPH</name>
<keyword evidence="2 5" id="KW-0227">DNA damage</keyword>
<dbReference type="GO" id="GO:0016798">
    <property type="term" value="F:hydrolase activity, acting on glycosyl bonds"/>
    <property type="evidence" value="ECO:0007669"/>
    <property type="project" value="UniProtKB-KW"/>
</dbReference>
<dbReference type="PANTHER" id="PTHR10429">
    <property type="entry name" value="DNA-3-METHYLADENINE GLYCOSYLASE"/>
    <property type="match status" value="1"/>
</dbReference>
<reference evidence="6" key="1">
    <citation type="submission" date="2023-06" db="EMBL/GenBank/DDBJ databases">
        <title>Phylogenetic Diversity of Rhizobium strains.</title>
        <authorList>
            <person name="Moura F.T."/>
            <person name="Helene L.C.F."/>
            <person name="Hungria M."/>
        </authorList>
    </citation>
    <scope>NUCLEOTIDE SEQUENCE</scope>
    <source>
        <strain evidence="6">CCGE526</strain>
    </source>
</reference>
<dbReference type="PANTHER" id="PTHR10429:SF0">
    <property type="entry name" value="DNA-3-METHYLADENINE GLYCOSYLASE"/>
    <property type="match status" value="1"/>
</dbReference>
<sequence>MTPNDQPLSIGSPPLIGPALSAFFSRDAVIVASDLIGSRLTVSGAGGRIVETEAYRPDDEASHSFRGPTARNAAMFGPAGRVYIYRSYGIHWCLNFVCKGASAVLIRALEPESGIEDMIRRRGVADFVDLCNGPGKLTQALGVDISLNGLALDAAPFEIAPAEPVPVVAGKRIGITKNVEPLWRFGAAGSRFVSRRFP</sequence>
<gene>
    <name evidence="6" type="ORF">PY649_25075</name>
</gene>
<dbReference type="CDD" id="cd00540">
    <property type="entry name" value="AAG"/>
    <property type="match status" value="1"/>
</dbReference>
<dbReference type="SUPFAM" id="SSF50486">
    <property type="entry name" value="FMT C-terminal domain-like"/>
    <property type="match status" value="1"/>
</dbReference>
<accession>A0ABT7K2H4</accession>
<dbReference type="HAMAP" id="MF_00527">
    <property type="entry name" value="3MGH"/>
    <property type="match status" value="1"/>
</dbReference>